<dbReference type="AlphaFoldDB" id="A0A172RXU1"/>
<dbReference type="Pfam" id="PF12697">
    <property type="entry name" value="Abhydrolase_6"/>
    <property type="match status" value="1"/>
</dbReference>
<dbReference type="STRING" id="79604.AAY81_04725"/>
<organism evidence="2 3">
    <name type="scientific">Denitrobacterium detoxificans</name>
    <dbReference type="NCBI Taxonomy" id="79604"/>
    <lineage>
        <taxon>Bacteria</taxon>
        <taxon>Bacillati</taxon>
        <taxon>Actinomycetota</taxon>
        <taxon>Coriobacteriia</taxon>
        <taxon>Eggerthellales</taxon>
        <taxon>Eggerthellaceae</taxon>
        <taxon>Denitrobacterium</taxon>
    </lineage>
</organism>
<proteinExistence type="predicted"/>
<dbReference type="Gene3D" id="3.40.50.1820">
    <property type="entry name" value="alpha/beta hydrolase"/>
    <property type="match status" value="1"/>
</dbReference>
<accession>A0A172RXU1</accession>
<dbReference type="PATRIC" id="fig|79604.3.peg.961"/>
<dbReference type="RefSeq" id="WP_066662013.1">
    <property type="nucleotide sequence ID" value="NZ_CP011402.1"/>
</dbReference>
<dbReference type="InterPro" id="IPR029058">
    <property type="entry name" value="AB_hydrolase_fold"/>
</dbReference>
<dbReference type="KEGG" id="ddt:AAY81_04725"/>
<name>A0A172RXU1_9ACTN</name>
<dbReference type="InterPro" id="IPR000073">
    <property type="entry name" value="AB_hydrolase_1"/>
</dbReference>
<dbReference type="GO" id="GO:0003824">
    <property type="term" value="F:catalytic activity"/>
    <property type="evidence" value="ECO:0007669"/>
    <property type="project" value="UniProtKB-ARBA"/>
</dbReference>
<dbReference type="PANTHER" id="PTHR43798:SF33">
    <property type="entry name" value="HYDROLASE, PUTATIVE (AFU_ORTHOLOGUE AFUA_2G14860)-RELATED"/>
    <property type="match status" value="1"/>
</dbReference>
<dbReference type="GO" id="GO:0016020">
    <property type="term" value="C:membrane"/>
    <property type="evidence" value="ECO:0007669"/>
    <property type="project" value="TreeGrafter"/>
</dbReference>
<dbReference type="PANTHER" id="PTHR43798">
    <property type="entry name" value="MONOACYLGLYCEROL LIPASE"/>
    <property type="match status" value="1"/>
</dbReference>
<dbReference type="EMBL" id="FOEC01000017">
    <property type="protein sequence ID" value="SEP00360.1"/>
    <property type="molecule type" value="Genomic_DNA"/>
</dbReference>
<feature type="domain" description="AB hydrolase-1" evidence="1">
    <location>
        <begin position="27"/>
        <end position="259"/>
    </location>
</feature>
<sequence length="268" mass="30102">MIRKAYATDKGAITYWVNEIEPHAVTLVFLPGLTADHRLFQKQVEYFERLCNVVVWDAPAHADSRPFELSFSLEDMACWLHEIIDVEGIERPILVGQSMGGYVSQAFMQRFPGEVAGFVSIDSAPLQRQYYSSWELWLLSRMTSVYRAYPHEPLVRAGVKGCATTEYGQKLMREIWSVYNHEEFSVLAGYGYRILAAAIERDLPYEIDCPVHLICGEKDAAGSTRRYNRAWAKETGYPLAWIAGAGHNSNADCPDEVNALIAALAGLG</sequence>
<dbReference type="OrthoDB" id="63519at2"/>
<reference evidence="3" key="1">
    <citation type="submission" date="2016-10" db="EMBL/GenBank/DDBJ databases">
        <authorList>
            <person name="Varghese N."/>
        </authorList>
    </citation>
    <scope>NUCLEOTIDE SEQUENCE [LARGE SCALE GENOMIC DNA]</scope>
    <source>
        <strain evidence="3">DSM 21843</strain>
    </source>
</reference>
<evidence type="ECO:0000259" key="1">
    <source>
        <dbReference type="Pfam" id="PF12697"/>
    </source>
</evidence>
<dbReference type="InterPro" id="IPR050266">
    <property type="entry name" value="AB_hydrolase_sf"/>
</dbReference>
<evidence type="ECO:0000313" key="2">
    <source>
        <dbReference type="EMBL" id="SEP00360.1"/>
    </source>
</evidence>
<keyword evidence="3" id="KW-1185">Reference proteome</keyword>
<gene>
    <name evidence="2" type="ORF">SAMN02910314_01888</name>
</gene>
<protein>
    <submittedName>
        <fullName evidence="2">Pimeloyl-ACP methyl ester carboxylesterase</fullName>
    </submittedName>
</protein>
<evidence type="ECO:0000313" key="3">
    <source>
        <dbReference type="Proteomes" id="UP000182975"/>
    </source>
</evidence>
<dbReference type="Proteomes" id="UP000182975">
    <property type="component" value="Unassembled WGS sequence"/>
</dbReference>
<dbReference type="SUPFAM" id="SSF53474">
    <property type="entry name" value="alpha/beta-Hydrolases"/>
    <property type="match status" value="1"/>
</dbReference>